<evidence type="ECO:0000313" key="1">
    <source>
        <dbReference type="EMBL" id="RRT80675.1"/>
    </source>
</evidence>
<comment type="caution">
    <text evidence="1">The sequence shown here is derived from an EMBL/GenBank/DDBJ whole genome shotgun (WGS) entry which is preliminary data.</text>
</comment>
<evidence type="ECO:0000313" key="2">
    <source>
        <dbReference type="Proteomes" id="UP000287651"/>
    </source>
</evidence>
<accession>A0A427AWU2</accession>
<proteinExistence type="predicted"/>
<dbReference type="AlphaFoldDB" id="A0A427AWU2"/>
<dbReference type="EMBL" id="AMZH03001088">
    <property type="protein sequence ID" value="RRT80675.1"/>
    <property type="molecule type" value="Genomic_DNA"/>
</dbReference>
<name>A0A427AWU2_ENSVE</name>
<sequence length="228" mass="25528">MLTCHPGNRHGEAARAEGCVEGRCRASIFCRVSSHYSRDFVGLPSSQNVQEVPAKVTMKQPVEVLAKRHSMRELCQTSIGDKDEGYHALFMTDLSVGDPDRRLLRPNGELPTSKLRWSVKGRNSRRLLVRGHVMEDKLLKSIRDMEVLKAEMPSKIISDDKESLDCKMGLQGTKQGTQVCLDSTLLKKVKVLPQQFIGGLLFKVVNPKGGVDHLRRQDCFGAESEVER</sequence>
<reference evidence="1 2" key="1">
    <citation type="journal article" date="2014" name="Agronomy (Basel)">
        <title>A Draft Genome Sequence for Ensete ventricosum, the Drought-Tolerant Tree Against Hunger.</title>
        <authorList>
            <person name="Harrison J."/>
            <person name="Moore K.A."/>
            <person name="Paszkiewicz K."/>
            <person name="Jones T."/>
            <person name="Grant M."/>
            <person name="Ambacheew D."/>
            <person name="Muzemil S."/>
            <person name="Studholme D.J."/>
        </authorList>
    </citation>
    <scope>NUCLEOTIDE SEQUENCE [LARGE SCALE GENOMIC DNA]</scope>
</reference>
<organism evidence="1 2">
    <name type="scientific">Ensete ventricosum</name>
    <name type="common">Abyssinian banana</name>
    <name type="synonym">Musa ensete</name>
    <dbReference type="NCBI Taxonomy" id="4639"/>
    <lineage>
        <taxon>Eukaryota</taxon>
        <taxon>Viridiplantae</taxon>
        <taxon>Streptophyta</taxon>
        <taxon>Embryophyta</taxon>
        <taxon>Tracheophyta</taxon>
        <taxon>Spermatophyta</taxon>
        <taxon>Magnoliopsida</taxon>
        <taxon>Liliopsida</taxon>
        <taxon>Zingiberales</taxon>
        <taxon>Musaceae</taxon>
        <taxon>Ensete</taxon>
    </lineage>
</organism>
<dbReference type="Proteomes" id="UP000287651">
    <property type="component" value="Unassembled WGS sequence"/>
</dbReference>
<gene>
    <name evidence="1" type="ORF">B296_00003158</name>
</gene>
<protein>
    <submittedName>
        <fullName evidence="1">Uncharacterized protein</fullName>
    </submittedName>
</protein>